<dbReference type="Gene3D" id="3.20.20.140">
    <property type="entry name" value="Metal-dependent hydrolases"/>
    <property type="match status" value="1"/>
</dbReference>
<organism evidence="3 4">
    <name type="scientific">Pseudonocardia xinjiangensis</name>
    <dbReference type="NCBI Taxonomy" id="75289"/>
    <lineage>
        <taxon>Bacteria</taxon>
        <taxon>Bacillati</taxon>
        <taxon>Actinomycetota</taxon>
        <taxon>Actinomycetes</taxon>
        <taxon>Pseudonocardiales</taxon>
        <taxon>Pseudonocardiaceae</taxon>
        <taxon>Pseudonocardia</taxon>
    </lineage>
</organism>
<dbReference type="RefSeq" id="WP_169394660.1">
    <property type="nucleotide sequence ID" value="NZ_BAAAJH010000017.1"/>
</dbReference>
<evidence type="ECO:0000259" key="2">
    <source>
        <dbReference type="Pfam" id="PF04909"/>
    </source>
</evidence>
<keyword evidence="4" id="KW-1185">Reference proteome</keyword>
<name>A0ABX1R840_9PSEU</name>
<feature type="domain" description="Amidohydrolase-related" evidence="2">
    <location>
        <begin position="9"/>
        <end position="284"/>
    </location>
</feature>
<dbReference type="InterPro" id="IPR032466">
    <property type="entry name" value="Metal_Hydrolase"/>
</dbReference>
<reference evidence="3 4" key="1">
    <citation type="submission" date="2020-04" db="EMBL/GenBank/DDBJ databases">
        <authorList>
            <person name="Klaysubun C."/>
            <person name="Duangmal K."/>
            <person name="Lipun K."/>
        </authorList>
    </citation>
    <scope>NUCLEOTIDE SEQUENCE [LARGE SCALE GENOMIC DNA]</scope>
    <source>
        <strain evidence="3 4">JCM 11839</strain>
    </source>
</reference>
<protein>
    <submittedName>
        <fullName evidence="3">Amidohydrolase family protein</fullName>
    </submittedName>
</protein>
<dbReference type="Proteomes" id="UP001296706">
    <property type="component" value="Unassembled WGS sequence"/>
</dbReference>
<gene>
    <name evidence="3" type="ORF">HF577_05340</name>
</gene>
<comment type="caution">
    <text evidence="3">The sequence shown here is derived from an EMBL/GenBank/DDBJ whole genome shotgun (WGS) entry which is preliminary data.</text>
</comment>
<sequence length="284" mass="29802">MEHEGAGGVDAHHHLWDPADGGHSWLLAREHAAIRRRYDVADLRAVLPPGMGATVLVQALASTAESERLLAVAAGSDLIAGVVGWADLTAPGVGDELERLRSRPGGDRLVGVRHLAQDEPDPGWLARPDVARGIATAGRHGLVVDLLVRAPQRAAALTAARAAPDVAFVLDHAGKPGISDAEWEPWASFVAELAALPNVSCKLSGLLTEAAPSGRDVATLRPYADLVLRCFGADRVMFGSDWPVCELAGGYPAVRTTTEGLLADLLPTERAAVLGATARRVYGL</sequence>
<dbReference type="InterPro" id="IPR052350">
    <property type="entry name" value="Metallo-dep_Lactonases"/>
</dbReference>
<dbReference type="EMBL" id="JAAXKY010000010">
    <property type="protein sequence ID" value="NMH76527.1"/>
    <property type="molecule type" value="Genomic_DNA"/>
</dbReference>
<evidence type="ECO:0000313" key="4">
    <source>
        <dbReference type="Proteomes" id="UP001296706"/>
    </source>
</evidence>
<dbReference type="PANTHER" id="PTHR43569:SF2">
    <property type="entry name" value="AMIDOHYDROLASE-RELATED DOMAIN-CONTAINING PROTEIN"/>
    <property type="match status" value="1"/>
</dbReference>
<dbReference type="Pfam" id="PF04909">
    <property type="entry name" value="Amidohydro_2"/>
    <property type="match status" value="1"/>
</dbReference>
<evidence type="ECO:0000256" key="1">
    <source>
        <dbReference type="ARBA" id="ARBA00038310"/>
    </source>
</evidence>
<comment type="similarity">
    <text evidence="1">Belongs to the metallo-dependent hydrolases superfamily.</text>
</comment>
<dbReference type="PANTHER" id="PTHR43569">
    <property type="entry name" value="AMIDOHYDROLASE"/>
    <property type="match status" value="1"/>
</dbReference>
<dbReference type="InterPro" id="IPR006680">
    <property type="entry name" value="Amidohydro-rel"/>
</dbReference>
<evidence type="ECO:0000313" key="3">
    <source>
        <dbReference type="EMBL" id="NMH76527.1"/>
    </source>
</evidence>
<dbReference type="SUPFAM" id="SSF51556">
    <property type="entry name" value="Metallo-dependent hydrolases"/>
    <property type="match status" value="1"/>
</dbReference>
<proteinExistence type="inferred from homology"/>
<accession>A0ABX1R840</accession>